<dbReference type="PROSITE" id="PS50800">
    <property type="entry name" value="SAP"/>
    <property type="match status" value="1"/>
</dbReference>
<proteinExistence type="predicted"/>
<evidence type="ECO:0000256" key="9">
    <source>
        <dbReference type="ARBA" id="ARBA00074520"/>
    </source>
</evidence>
<comment type="function">
    <text evidence="7">Involved in chromatin organization.</text>
</comment>
<dbReference type="GO" id="GO:0003677">
    <property type="term" value="F:DNA binding"/>
    <property type="evidence" value="ECO:0007669"/>
    <property type="project" value="UniProtKB-KW"/>
</dbReference>
<feature type="compositionally biased region" description="Basic and acidic residues" evidence="10">
    <location>
        <begin position="1"/>
        <end position="44"/>
    </location>
</feature>
<feature type="compositionally biased region" description="Low complexity" evidence="10">
    <location>
        <begin position="357"/>
        <end position="373"/>
    </location>
</feature>
<organism evidence="13">
    <name type="scientific">Timema tahoe</name>
    <dbReference type="NCBI Taxonomy" id="61484"/>
    <lineage>
        <taxon>Eukaryota</taxon>
        <taxon>Metazoa</taxon>
        <taxon>Ecdysozoa</taxon>
        <taxon>Arthropoda</taxon>
        <taxon>Hexapoda</taxon>
        <taxon>Insecta</taxon>
        <taxon>Pterygota</taxon>
        <taxon>Neoptera</taxon>
        <taxon>Polyneoptera</taxon>
        <taxon>Phasmatodea</taxon>
        <taxon>Timematodea</taxon>
        <taxon>Timematoidea</taxon>
        <taxon>Timematidae</taxon>
        <taxon>Timema</taxon>
    </lineage>
</organism>
<dbReference type="GO" id="GO:0042393">
    <property type="term" value="F:histone binding"/>
    <property type="evidence" value="ECO:0007669"/>
    <property type="project" value="TreeGrafter"/>
</dbReference>
<dbReference type="GO" id="GO:0006325">
    <property type="term" value="P:chromatin organization"/>
    <property type="evidence" value="ECO:0007669"/>
    <property type="project" value="UniProtKB-KW"/>
</dbReference>
<dbReference type="GO" id="GO:2000779">
    <property type="term" value="P:regulation of double-strand break repair"/>
    <property type="evidence" value="ECO:0007669"/>
    <property type="project" value="TreeGrafter"/>
</dbReference>
<dbReference type="Gene3D" id="1.10.10.60">
    <property type="entry name" value="Homeodomain-like"/>
    <property type="match status" value="1"/>
</dbReference>
<feature type="domain" description="DEK-C" evidence="12">
    <location>
        <begin position="414"/>
        <end position="470"/>
    </location>
</feature>
<feature type="compositionally biased region" description="Basic and acidic residues" evidence="10">
    <location>
        <begin position="54"/>
        <end position="77"/>
    </location>
</feature>
<dbReference type="SUPFAM" id="SSF109715">
    <property type="entry name" value="DEK C-terminal domain"/>
    <property type="match status" value="1"/>
</dbReference>
<dbReference type="GO" id="GO:0005634">
    <property type="term" value="C:nucleus"/>
    <property type="evidence" value="ECO:0007669"/>
    <property type="project" value="UniProtKB-SubCell"/>
</dbReference>
<dbReference type="EMBL" id="OE001965">
    <property type="protein sequence ID" value="CAD7457889.1"/>
    <property type="molecule type" value="Genomic_DNA"/>
</dbReference>
<evidence type="ECO:0000256" key="5">
    <source>
        <dbReference type="ARBA" id="ARBA00023125"/>
    </source>
</evidence>
<evidence type="ECO:0000256" key="6">
    <source>
        <dbReference type="ARBA" id="ARBA00023242"/>
    </source>
</evidence>
<evidence type="ECO:0000256" key="10">
    <source>
        <dbReference type="SAM" id="MobiDB-lite"/>
    </source>
</evidence>
<keyword evidence="4" id="KW-0156">Chromatin regulator</keyword>
<evidence type="ECO:0000259" key="11">
    <source>
        <dbReference type="PROSITE" id="PS50800"/>
    </source>
</evidence>
<keyword evidence="3" id="KW-0013">ADP-ribosylation</keyword>
<feature type="compositionally biased region" description="Basic residues" evidence="10">
    <location>
        <begin position="258"/>
        <end position="270"/>
    </location>
</feature>
<evidence type="ECO:0000256" key="2">
    <source>
        <dbReference type="ARBA" id="ARBA00022553"/>
    </source>
</evidence>
<evidence type="ECO:0000259" key="12">
    <source>
        <dbReference type="PROSITE" id="PS51998"/>
    </source>
</evidence>
<feature type="compositionally biased region" description="Acidic residues" evidence="10">
    <location>
        <begin position="78"/>
        <end position="89"/>
    </location>
</feature>
<feature type="compositionally biased region" description="Basic and acidic residues" evidence="10">
    <location>
        <begin position="295"/>
        <end position="309"/>
    </location>
</feature>
<dbReference type="Pfam" id="PF08766">
    <property type="entry name" value="DEK_C"/>
    <property type="match status" value="1"/>
</dbReference>
<reference evidence="13" key="1">
    <citation type="submission" date="2020-11" db="EMBL/GenBank/DDBJ databases">
        <authorList>
            <person name="Tran Van P."/>
        </authorList>
    </citation>
    <scope>NUCLEOTIDE SEQUENCE</scope>
</reference>
<evidence type="ECO:0000256" key="1">
    <source>
        <dbReference type="ARBA" id="ARBA00004123"/>
    </source>
</evidence>
<gene>
    <name evidence="13" type="ORF">TTEB3V08_LOCUS5879</name>
</gene>
<keyword evidence="5" id="KW-0238">DNA-binding</keyword>
<feature type="compositionally biased region" description="Basic residues" evidence="10">
    <location>
        <begin position="285"/>
        <end position="294"/>
    </location>
</feature>
<dbReference type="AlphaFoldDB" id="A0A7R9IGB5"/>
<evidence type="ECO:0000256" key="8">
    <source>
        <dbReference type="ARBA" id="ARBA00064832"/>
    </source>
</evidence>
<feature type="region of interest" description="Disordered" evidence="10">
    <location>
        <begin position="1"/>
        <end position="105"/>
    </location>
</feature>
<evidence type="ECO:0000256" key="3">
    <source>
        <dbReference type="ARBA" id="ARBA00022765"/>
    </source>
</evidence>
<feature type="compositionally biased region" description="Acidic residues" evidence="10">
    <location>
        <begin position="328"/>
        <end position="346"/>
    </location>
</feature>
<dbReference type="InterPro" id="IPR003034">
    <property type="entry name" value="SAP_dom"/>
</dbReference>
<dbReference type="PROSITE" id="PS51998">
    <property type="entry name" value="DEK_C"/>
    <property type="match status" value="1"/>
</dbReference>
<accession>A0A7R9IGB5</accession>
<protein>
    <recommendedName>
        <fullName evidence="9">Protein DEK</fullName>
    </recommendedName>
</protein>
<dbReference type="InterPro" id="IPR044198">
    <property type="entry name" value="DEK"/>
</dbReference>
<dbReference type="PANTHER" id="PTHR13468:SF1">
    <property type="entry name" value="PROTEIN DEK"/>
    <property type="match status" value="1"/>
</dbReference>
<feature type="region of interest" description="Disordered" evidence="10">
    <location>
        <begin position="252"/>
        <end position="420"/>
    </location>
</feature>
<feature type="domain" description="SAP" evidence="11">
    <location>
        <begin position="211"/>
        <end position="245"/>
    </location>
</feature>
<dbReference type="PANTHER" id="PTHR13468">
    <property type="entry name" value="DEK PROTEIN"/>
    <property type="match status" value="1"/>
</dbReference>
<comment type="subunit">
    <text evidence="8">Found in a mRNA splicing-dependent exon junction complex (EJC) with DEK, RBM8A, RNPS1, SRRM1 and ALYREF/THOC4. Interacts with histones H2A, H2B, H3, H4, acetylated histone H4, non-phosphorylated DAXX and HDAC2. Component of the B-WICH complex, at least composed of SMARCA5/SNF2H, BAZ1B/WSTF, SF3B1, DEK, MYO1C, ERCC6, MYBBP1A and DDX21. Binds DNA.</text>
</comment>
<dbReference type="FunFam" id="1.10.10.60:FF:000148">
    <property type="entry name" value="Dek, isoform B"/>
    <property type="match status" value="1"/>
</dbReference>
<feature type="compositionally biased region" description="Basic and acidic residues" evidence="10">
    <location>
        <begin position="379"/>
        <end position="396"/>
    </location>
</feature>
<dbReference type="InterPro" id="IPR014876">
    <property type="entry name" value="DEK_C"/>
</dbReference>
<name>A0A7R9IGB5_9NEOP</name>
<keyword evidence="6" id="KW-0539">Nucleus</keyword>
<evidence type="ECO:0000313" key="13">
    <source>
        <dbReference type="EMBL" id="CAD7457889.1"/>
    </source>
</evidence>
<evidence type="ECO:0000256" key="7">
    <source>
        <dbReference type="ARBA" id="ARBA00056057"/>
    </source>
</evidence>
<sequence length="500" mass="56134">MSVDRDSVKGEETKVEDVKKEELAADSKNGADDKSSDDASEKGKKVPPKKRVSKAKEVKKEVKKEESKKRDKKHINDDGGEGDDEDEAGDEIHPESGALKGSGVVPLLDQPLELQGTRDRKKVERFTQEVKLDSSAGAVIEIPEGRGDALGDIPIINAAIQRARVEILKSLHKVLFTKVGKINFIKNNIKKFNGFDFDTGSDQFEKKKVFISKLQVREIRSIMDVLDLEKKGNREELSKRMAEFLVCPKDSGKEAPKLRSKRSSAIKAAKRGFSESEEEEERRAPRARRPKAKISMKEDSGSESEEKITKTPSNRRGKKEVVAQEEDKISEEENEKLENESEDIDSDEPKSKKKAKSTPNSKKSPSIKNTLAKKGGGNKKAEKKSTAKKRKSDEKSGQQSSSEDEPLSKKSKTPPTDEEIKSYVKEILEGANLEEITMKTVCKQVYANYPDFDLAHKKDFIKTTVKSKCRANLLQQKPALRRQETKKMEAMGVARKRTRY</sequence>
<evidence type="ECO:0000256" key="4">
    <source>
        <dbReference type="ARBA" id="ARBA00022853"/>
    </source>
</evidence>
<comment type="subcellular location">
    <subcellularLocation>
        <location evidence="1">Nucleus</location>
    </subcellularLocation>
</comment>
<keyword evidence="2" id="KW-0597">Phosphoprotein</keyword>